<organism evidence="2 3">
    <name type="scientific">Nocardia cyriacigeorgica</name>
    <dbReference type="NCBI Taxonomy" id="135487"/>
    <lineage>
        <taxon>Bacteria</taxon>
        <taxon>Bacillati</taxon>
        <taxon>Actinomycetota</taxon>
        <taxon>Actinomycetes</taxon>
        <taxon>Mycobacteriales</taxon>
        <taxon>Nocardiaceae</taxon>
        <taxon>Nocardia</taxon>
    </lineage>
</organism>
<accession>A0A5R8NCH3</accession>
<dbReference type="GO" id="GO:0003677">
    <property type="term" value="F:DNA binding"/>
    <property type="evidence" value="ECO:0007669"/>
    <property type="project" value="InterPro"/>
</dbReference>
<dbReference type="Gene3D" id="1.10.10.10">
    <property type="entry name" value="Winged helix-like DNA-binding domain superfamily/Winged helix DNA-binding domain"/>
    <property type="match status" value="1"/>
</dbReference>
<dbReference type="GO" id="GO:0006355">
    <property type="term" value="P:regulation of DNA-templated transcription"/>
    <property type="evidence" value="ECO:0007669"/>
    <property type="project" value="InterPro"/>
</dbReference>
<dbReference type="EMBL" id="VBUT01000013">
    <property type="protein sequence ID" value="TLF73213.1"/>
    <property type="molecule type" value="Genomic_DNA"/>
</dbReference>
<dbReference type="SUPFAM" id="SSF46894">
    <property type="entry name" value="C-terminal effector domain of the bipartite response regulators"/>
    <property type="match status" value="1"/>
</dbReference>
<dbReference type="AlphaFoldDB" id="A0A5R8NCH3"/>
<sequence length="311" mass="34632">MSLARLGLTAEQERVYRHLLRTRPSGQARRAVEVESETRTVIGELRTLGLVNENLTAVSPDVAVDLLVRRRITQAQRQFEGLTAAWDALRELTEEHRTGRPASMIEQLPHGAAAARRIHAVLADHPGELRTLRPHAPHHPSRHEHLLGTRHEHLLAAGLRSRTVVPLRAMADARQADDARRRHALGDLHRATAEPIRPLTLVNQSVAFVPADLAEPAAGVLQIRGNGVVGLLADAFDRIWERAHDVDELPVSPFEQQVLDALTRHATDESAARALNVSVRKFRSHVADLMDRLGAHTRFQAALLAKQRHWL</sequence>
<name>A0A5R8NCH3_9NOCA</name>
<dbReference type="SMART" id="SM00421">
    <property type="entry name" value="HTH_LUXR"/>
    <property type="match status" value="1"/>
</dbReference>
<proteinExistence type="predicted"/>
<gene>
    <name evidence="2" type="ORF">FEK34_27110</name>
</gene>
<reference evidence="2 3" key="1">
    <citation type="submission" date="2019-05" db="EMBL/GenBank/DDBJ databases">
        <title>Genomes sequences of two Nocardia cyriacigeorgica environmental isolates, type strains Nocardia asteroides ATCC 19247 and Nocardia cyriacigeorgica DSM 44484.</title>
        <authorList>
            <person name="Vautrin F."/>
            <person name="Bergeron E."/>
            <person name="Dubost A."/>
            <person name="Abrouk D."/>
            <person name="Rodriguez Nava V."/>
            <person name="Pujic P."/>
        </authorList>
    </citation>
    <scope>NUCLEOTIDE SEQUENCE [LARGE SCALE GENOMIC DNA]</scope>
    <source>
        <strain evidence="2 3">EML 446</strain>
    </source>
</reference>
<dbReference type="Proteomes" id="UP000306378">
    <property type="component" value="Unassembled WGS sequence"/>
</dbReference>
<dbReference type="RefSeq" id="WP_138452395.1">
    <property type="nucleotide sequence ID" value="NZ_VBUT01000013.1"/>
</dbReference>
<evidence type="ECO:0000313" key="2">
    <source>
        <dbReference type="EMBL" id="TLF73213.1"/>
    </source>
</evidence>
<comment type="caution">
    <text evidence="2">The sequence shown here is derived from an EMBL/GenBank/DDBJ whole genome shotgun (WGS) entry which is preliminary data.</text>
</comment>
<feature type="domain" description="HTH luxR-type" evidence="1">
    <location>
        <begin position="248"/>
        <end position="305"/>
    </location>
</feature>
<evidence type="ECO:0000313" key="3">
    <source>
        <dbReference type="Proteomes" id="UP000306378"/>
    </source>
</evidence>
<protein>
    <recommendedName>
        <fullName evidence="1">HTH luxR-type domain-containing protein</fullName>
    </recommendedName>
</protein>
<evidence type="ECO:0000259" key="1">
    <source>
        <dbReference type="SMART" id="SM00421"/>
    </source>
</evidence>
<dbReference type="InterPro" id="IPR036388">
    <property type="entry name" value="WH-like_DNA-bd_sf"/>
</dbReference>
<dbReference type="InterPro" id="IPR016032">
    <property type="entry name" value="Sig_transdc_resp-reg_C-effctor"/>
</dbReference>
<dbReference type="InterPro" id="IPR000792">
    <property type="entry name" value="Tscrpt_reg_LuxR_C"/>
</dbReference>